<feature type="compositionally biased region" description="Basic and acidic residues" evidence="1">
    <location>
        <begin position="896"/>
        <end position="909"/>
    </location>
</feature>
<gene>
    <name evidence="2" type="ORF">KGM_205093</name>
</gene>
<feature type="compositionally biased region" description="Basic and acidic residues" evidence="1">
    <location>
        <begin position="708"/>
        <end position="723"/>
    </location>
</feature>
<feature type="compositionally biased region" description="Polar residues" evidence="1">
    <location>
        <begin position="93"/>
        <end position="103"/>
    </location>
</feature>
<feature type="region of interest" description="Disordered" evidence="1">
    <location>
        <begin position="476"/>
        <end position="549"/>
    </location>
</feature>
<name>A0A212FAJ3_DANPL</name>
<feature type="compositionally biased region" description="Low complexity" evidence="1">
    <location>
        <begin position="943"/>
        <end position="958"/>
    </location>
</feature>
<comment type="caution">
    <text evidence="2">The sequence shown here is derived from an EMBL/GenBank/DDBJ whole genome shotgun (WGS) entry which is preliminary data.</text>
</comment>
<feature type="region of interest" description="Disordered" evidence="1">
    <location>
        <begin position="922"/>
        <end position="966"/>
    </location>
</feature>
<dbReference type="KEGG" id="dpl:KGM_205093"/>
<protein>
    <submittedName>
        <fullName evidence="2">Uncharacterized protein</fullName>
    </submittedName>
</protein>
<accession>A0A212FAJ3</accession>
<sequence length="1021" mass="115172">MEVAGQWRREWAGTAEYGKVIEGGVTKRVARAMEVLNASAPGASVRVMRAAYHSSSGPGAPTASYLMHSSRQVLSSGYNFLETPSLPTKPLEISSTPLYSSPDSETENYKVTEPDDFEISEPSKWRRSTGASSIRMPSEESSSADNASIIDLDSRSSSRSTFRRSFNGKHDVKGINGNTRISPLLDAPTTLSTLKYTSLLNASDEWNNRRKSYSFEDTSPMKKINDVINLSIDSSTDSGICKSTELFNDSNNSTVLKNNEHFEHTSEIKQDFKDWLSKNRRNAYKEIKMSPPKSVHIHDDSNITLQSTGKVTITLPVDVTYSEQYENQSKSSDENDRKTKKVEFCKTELHFTADTGTVNIIATDEKPPPSNDFRRRKSAFVPLNEKSDRPITLFGIKPEISEIDTNYGVSNHSLGDIDENTAATKGILKNKIPKPKPYLLGENMAFGTSNNQKTDEFEKSGTVLSAVSLINRQLQSERRYSNDTTSSVTSDLDLSPHINKPYRTPNKDPLLRGSSNQKFSTRSIESSIQYNSKISSKPSSISPTPSRSQIRELRGSELAYFGISNDLNNTFDHNQDNLQEEILHSVKLVQKISNSVCNSEAESDDGHDYQNISTSYDLKKQATPTPKPRTKYSDVNGKITEHRVLQSITEQETDLEGSSKINQNILNNPKESIHPPRDKNRNTVNKENVVMQKITRKTTSDNSSFLIKDNHSLKREKEAKNTTKEYGNLKLERKTSRKEIKKPESPTYINVDTKKHPPERVKKTSQDLNAKQKSTSEKRESANSRKDERERIYSIKSTEPIDKNRENHYKENKEKYEDKRDQQTPLVKKRAQKRTEKLCTPENPPKDSVRHSLSMENKASPRKDDLNYKSIKNGSLNKNNFRSTTNNSAGNGSLSRIEKKSENDYSKRDTIKIPKITTVHKQILGDNTSNGKKTTSKSHRDTLNSQQSLQSNQNKSSNVKIDKSIKPHRSKYVINYDDKNGTVSSVCKIKTGPGTYKRKIIPVESRDYEPTKGLNKIALRK</sequence>
<dbReference type="InParanoid" id="A0A212FAJ3"/>
<feature type="compositionally biased region" description="Basic and acidic residues" evidence="1">
    <location>
        <begin position="833"/>
        <end position="850"/>
    </location>
</feature>
<feature type="compositionally biased region" description="Basic and acidic residues" evidence="1">
    <location>
        <begin position="730"/>
        <end position="744"/>
    </location>
</feature>
<evidence type="ECO:0000256" key="1">
    <source>
        <dbReference type="SAM" id="MobiDB-lite"/>
    </source>
</evidence>
<organism evidence="2 3">
    <name type="scientific">Danaus plexippus plexippus</name>
    <dbReference type="NCBI Taxonomy" id="278856"/>
    <lineage>
        <taxon>Eukaryota</taxon>
        <taxon>Metazoa</taxon>
        <taxon>Ecdysozoa</taxon>
        <taxon>Arthropoda</taxon>
        <taxon>Hexapoda</taxon>
        <taxon>Insecta</taxon>
        <taxon>Pterygota</taxon>
        <taxon>Neoptera</taxon>
        <taxon>Endopterygota</taxon>
        <taxon>Lepidoptera</taxon>
        <taxon>Glossata</taxon>
        <taxon>Ditrysia</taxon>
        <taxon>Papilionoidea</taxon>
        <taxon>Nymphalidae</taxon>
        <taxon>Danainae</taxon>
        <taxon>Danaini</taxon>
        <taxon>Danaina</taxon>
        <taxon>Danaus</taxon>
        <taxon>Danaus</taxon>
    </lineage>
</organism>
<feature type="compositionally biased region" description="Low complexity" evidence="1">
    <location>
        <begin position="155"/>
        <end position="165"/>
    </location>
</feature>
<feature type="region of interest" description="Disordered" evidence="1">
    <location>
        <begin position="599"/>
        <end position="634"/>
    </location>
</feature>
<dbReference type="EMBL" id="AGBW02009454">
    <property type="protein sequence ID" value="OWR50765.1"/>
    <property type="molecule type" value="Genomic_DNA"/>
</dbReference>
<proteinExistence type="predicted"/>
<reference evidence="2 3" key="1">
    <citation type="journal article" date="2011" name="Cell">
        <title>The monarch butterfly genome yields insights into long-distance migration.</title>
        <authorList>
            <person name="Zhan S."/>
            <person name="Merlin C."/>
            <person name="Boore J.L."/>
            <person name="Reppert S.M."/>
        </authorList>
    </citation>
    <scope>NUCLEOTIDE SEQUENCE [LARGE SCALE GENOMIC DNA]</scope>
    <source>
        <strain evidence="2">F-2</strain>
    </source>
</reference>
<dbReference type="eggNOG" id="ENOG502S6WP">
    <property type="taxonomic scope" value="Eukaryota"/>
</dbReference>
<feature type="compositionally biased region" description="Low complexity" evidence="1">
    <location>
        <begin position="482"/>
        <end position="495"/>
    </location>
</feature>
<dbReference type="Proteomes" id="UP000007151">
    <property type="component" value="Unassembled WGS sequence"/>
</dbReference>
<feature type="region of interest" description="Disordered" evidence="1">
    <location>
        <begin position="665"/>
        <end position="909"/>
    </location>
</feature>
<feature type="compositionally biased region" description="Basic and acidic residues" evidence="1">
    <location>
        <begin position="752"/>
        <end position="765"/>
    </location>
</feature>
<feature type="compositionally biased region" description="Basic and acidic residues" evidence="1">
    <location>
        <begin position="774"/>
        <end position="822"/>
    </location>
</feature>
<feature type="compositionally biased region" description="Polar residues" evidence="1">
    <location>
        <begin position="513"/>
        <end position="531"/>
    </location>
</feature>
<evidence type="ECO:0000313" key="2">
    <source>
        <dbReference type="EMBL" id="OWR50765.1"/>
    </source>
</evidence>
<keyword evidence="3" id="KW-1185">Reference proteome</keyword>
<dbReference type="AlphaFoldDB" id="A0A212FAJ3"/>
<evidence type="ECO:0000313" key="3">
    <source>
        <dbReference type="Proteomes" id="UP000007151"/>
    </source>
</evidence>
<feature type="compositionally biased region" description="Basic and acidic residues" evidence="1">
    <location>
        <begin position="671"/>
        <end position="681"/>
    </location>
</feature>
<feature type="compositionally biased region" description="Polar residues" evidence="1">
    <location>
        <begin position="870"/>
        <end position="894"/>
    </location>
</feature>
<feature type="region of interest" description="Disordered" evidence="1">
    <location>
        <begin position="91"/>
        <end position="184"/>
    </location>
</feature>
<feature type="compositionally biased region" description="Low complexity" evidence="1">
    <location>
        <begin position="532"/>
        <end position="548"/>
    </location>
</feature>